<evidence type="ECO:0000313" key="3">
    <source>
        <dbReference type="Proteomes" id="UP000031561"/>
    </source>
</evidence>
<dbReference type="RefSeq" id="WP_166275145.1">
    <property type="nucleotide sequence ID" value="NZ_JTHE03000061.1"/>
</dbReference>
<protein>
    <submittedName>
        <fullName evidence="2">Sensor domain-containing diguanylate cyclase</fullName>
    </submittedName>
</protein>
<dbReference type="PANTHER" id="PTHR45138">
    <property type="entry name" value="REGULATORY COMPONENTS OF SENSORY TRANSDUCTION SYSTEM"/>
    <property type="match status" value="1"/>
</dbReference>
<dbReference type="EMBL" id="JTHE03000061">
    <property type="protein sequence ID" value="MCM1983405.1"/>
    <property type="molecule type" value="Genomic_DNA"/>
</dbReference>
<dbReference type="InterPro" id="IPR000160">
    <property type="entry name" value="GGDEF_dom"/>
</dbReference>
<dbReference type="SMART" id="SM00065">
    <property type="entry name" value="GAF"/>
    <property type="match status" value="2"/>
</dbReference>
<dbReference type="Gene3D" id="3.30.70.270">
    <property type="match status" value="1"/>
</dbReference>
<evidence type="ECO:0000313" key="2">
    <source>
        <dbReference type="EMBL" id="MCM1983405.1"/>
    </source>
</evidence>
<dbReference type="FunFam" id="3.30.70.270:FF:000001">
    <property type="entry name" value="Diguanylate cyclase domain protein"/>
    <property type="match status" value="1"/>
</dbReference>
<dbReference type="CDD" id="cd01949">
    <property type="entry name" value="GGDEF"/>
    <property type="match status" value="1"/>
</dbReference>
<dbReference type="PANTHER" id="PTHR45138:SF9">
    <property type="entry name" value="DIGUANYLATE CYCLASE DGCM-RELATED"/>
    <property type="match status" value="1"/>
</dbReference>
<reference evidence="2 3" key="1">
    <citation type="journal article" date="2015" name="Genome Announc.">
        <title>Draft Genome Sequence of Filamentous Marine Cyanobacterium Lyngbya confervoides Strain BDU141951.</title>
        <authorList>
            <person name="Chandrababunaidu M.M."/>
            <person name="Sen D."/>
            <person name="Tripathy S."/>
        </authorList>
    </citation>
    <scope>NUCLEOTIDE SEQUENCE [LARGE SCALE GENOMIC DNA]</scope>
    <source>
        <strain evidence="2 3">BDU141951</strain>
    </source>
</reference>
<dbReference type="Proteomes" id="UP000031561">
    <property type="component" value="Unassembled WGS sequence"/>
</dbReference>
<sequence length="637" mass="71509">MSDPLPNTELNPLWLLHKDWHAGALAGGNPSASIGFQKIFQDWLAPLTPDTFQEVIGSIQQNVLFLNQVLALLEHQEWDGLLHSMLQAVTLKIGELLRADRATIFLLDPQQQELWSLVAQREGDEPLEIRIPADQGIAGQVAQLRQVVNIPYDFYDDPRSETAKQLDQTNGYRTYSLLTLPLLNHHQAVIAVVQLVNKVVPEPEGGSLPLAQRVDRSGFTDQDEALIQEFGGAIALLLESAQSFDRASRRHRAGEALMRATQFLSEASLDWETALVKVLAEAKSFIQVQHCDLWLINRDRSVLWRPCGSSPQRIELPLEHSWLGSVVQAGQPLRRNGLRTGELQPEDLGLSFPAYNLLCMPLMNNQGRLIGLTVLCNKYRQRATPSHPVPRANFDVEDEAFLASFNHQAGIALERAFLMEEMEQTITRRTQELELKHRQLHQEILERKRVEVLLQELNLKLEDLALIDALTQIANRGQFDRTLEREWLRLRREGNPLSLILCDIDHFKQFNDHYGHPRGDRCLYEVAQTIQATAKRPADLAARYGGEEFVILLPNTPLTGAYHLANCVRQSVANLKIPHAHSSAAEWVTLSLGVACLVPEGPAHQAATLIQQADAALYRAKQQGRNQAVMAQSSTPS</sequence>
<dbReference type="Gene3D" id="3.30.450.40">
    <property type="match status" value="2"/>
</dbReference>
<dbReference type="InterPro" id="IPR050469">
    <property type="entry name" value="Diguanylate_Cyclase"/>
</dbReference>
<proteinExistence type="predicted"/>
<accession>A0ABD4T496</accession>
<dbReference type="Pfam" id="PF00990">
    <property type="entry name" value="GGDEF"/>
    <property type="match status" value="1"/>
</dbReference>
<feature type="domain" description="GGDEF" evidence="1">
    <location>
        <begin position="495"/>
        <end position="633"/>
    </location>
</feature>
<gene>
    <name evidence="2" type="ORF">QQ91_0011315</name>
</gene>
<dbReference type="NCBIfam" id="TIGR00254">
    <property type="entry name" value="GGDEF"/>
    <property type="match status" value="1"/>
</dbReference>
<organism evidence="2 3">
    <name type="scientific">Lyngbya confervoides BDU141951</name>
    <dbReference type="NCBI Taxonomy" id="1574623"/>
    <lineage>
        <taxon>Bacteria</taxon>
        <taxon>Bacillati</taxon>
        <taxon>Cyanobacteriota</taxon>
        <taxon>Cyanophyceae</taxon>
        <taxon>Oscillatoriophycideae</taxon>
        <taxon>Oscillatoriales</taxon>
        <taxon>Microcoleaceae</taxon>
        <taxon>Lyngbya</taxon>
    </lineage>
</organism>
<dbReference type="SMART" id="SM00267">
    <property type="entry name" value="GGDEF"/>
    <property type="match status" value="1"/>
</dbReference>
<dbReference type="AlphaFoldDB" id="A0ABD4T496"/>
<comment type="caution">
    <text evidence="2">The sequence shown here is derived from an EMBL/GenBank/DDBJ whole genome shotgun (WGS) entry which is preliminary data.</text>
</comment>
<dbReference type="SUPFAM" id="SSF55073">
    <property type="entry name" value="Nucleotide cyclase"/>
    <property type="match status" value="1"/>
</dbReference>
<dbReference type="Pfam" id="PF01590">
    <property type="entry name" value="GAF"/>
    <property type="match status" value="2"/>
</dbReference>
<dbReference type="SUPFAM" id="SSF55781">
    <property type="entry name" value="GAF domain-like"/>
    <property type="match status" value="2"/>
</dbReference>
<dbReference type="InterPro" id="IPR003018">
    <property type="entry name" value="GAF"/>
</dbReference>
<dbReference type="InterPro" id="IPR029016">
    <property type="entry name" value="GAF-like_dom_sf"/>
</dbReference>
<dbReference type="PROSITE" id="PS50887">
    <property type="entry name" value="GGDEF"/>
    <property type="match status" value="1"/>
</dbReference>
<evidence type="ECO:0000259" key="1">
    <source>
        <dbReference type="PROSITE" id="PS50887"/>
    </source>
</evidence>
<dbReference type="InterPro" id="IPR043128">
    <property type="entry name" value="Rev_trsase/Diguanyl_cyclase"/>
</dbReference>
<dbReference type="InterPro" id="IPR029787">
    <property type="entry name" value="Nucleotide_cyclase"/>
</dbReference>
<keyword evidence="3" id="KW-1185">Reference proteome</keyword>
<name>A0ABD4T496_9CYAN</name>